<evidence type="ECO:0000313" key="4">
    <source>
        <dbReference type="EMBL" id="KAK0485525.1"/>
    </source>
</evidence>
<organism evidence="4 5">
    <name type="scientific">Armillaria luteobubalina</name>
    <dbReference type="NCBI Taxonomy" id="153913"/>
    <lineage>
        <taxon>Eukaryota</taxon>
        <taxon>Fungi</taxon>
        <taxon>Dikarya</taxon>
        <taxon>Basidiomycota</taxon>
        <taxon>Agaricomycotina</taxon>
        <taxon>Agaricomycetes</taxon>
        <taxon>Agaricomycetidae</taxon>
        <taxon>Agaricales</taxon>
        <taxon>Marasmiineae</taxon>
        <taxon>Physalacriaceae</taxon>
        <taxon>Armillaria</taxon>
    </lineage>
</organism>
<comment type="caution">
    <text evidence="4">The sequence shown here is derived from an EMBL/GenBank/DDBJ whole genome shotgun (WGS) entry which is preliminary data.</text>
</comment>
<keyword evidence="5" id="KW-1185">Reference proteome</keyword>
<sequence>MSSAKHAKKLLGPTACRQSMKVPTQATHPATRENCVVSVKQKQLDTNAEESEIVKLKRLLVQKENALQKQGVLLDKTNEHLEDLEQELDDEYASKYNGQSRALLESEDDNDNESSAAFASAIRTKGVVPIDAPKALRQRDGTKSREMAEQVWAEVCEDYDDLYELTTPMAIMMQKCGTRAWGQLKDHIRPLVAPAFCLTSLDKKSMIAKNKDNYLLLTMNVAFHYKDLPTLSHAYEHKIIFSSICVAWFKNIKDFGVKYSDCFDPILNVSLALVLTVIEFCLEEWSTGSYIQGTLNESEDKGRYINFLKDVEEWTGANAKVTKNICKKWHNRARKNTGAANRVVVAGHMNEDAIMRAKKDMENRTGEMDSEDEGEGEEGAPGKPAANCGKDGAGIGGSQTAFESG</sequence>
<dbReference type="Pfam" id="PF20149">
    <property type="entry name" value="DUF6532"/>
    <property type="match status" value="1"/>
</dbReference>
<reference evidence="4" key="1">
    <citation type="submission" date="2023-06" db="EMBL/GenBank/DDBJ databases">
        <authorList>
            <consortium name="Lawrence Berkeley National Laboratory"/>
            <person name="Ahrendt S."/>
            <person name="Sahu N."/>
            <person name="Indic B."/>
            <person name="Wong-Bajracharya J."/>
            <person name="Merenyi Z."/>
            <person name="Ke H.-M."/>
            <person name="Monk M."/>
            <person name="Kocsube S."/>
            <person name="Drula E."/>
            <person name="Lipzen A."/>
            <person name="Balint B."/>
            <person name="Henrissat B."/>
            <person name="Andreopoulos B."/>
            <person name="Martin F.M."/>
            <person name="Harder C.B."/>
            <person name="Rigling D."/>
            <person name="Ford K.L."/>
            <person name="Foster G.D."/>
            <person name="Pangilinan J."/>
            <person name="Papanicolaou A."/>
            <person name="Barry K."/>
            <person name="LaButti K."/>
            <person name="Viragh M."/>
            <person name="Koriabine M."/>
            <person name="Yan M."/>
            <person name="Riley R."/>
            <person name="Champramary S."/>
            <person name="Plett K.L."/>
            <person name="Tsai I.J."/>
            <person name="Slot J."/>
            <person name="Sipos G."/>
            <person name="Plett J."/>
            <person name="Nagy L.G."/>
            <person name="Grigoriev I.V."/>
        </authorList>
    </citation>
    <scope>NUCLEOTIDE SEQUENCE</scope>
    <source>
        <strain evidence="4">HWK02</strain>
    </source>
</reference>
<dbReference type="Proteomes" id="UP001175228">
    <property type="component" value="Unassembled WGS sequence"/>
</dbReference>
<feature type="compositionally biased region" description="Acidic residues" evidence="2">
    <location>
        <begin position="368"/>
        <end position="378"/>
    </location>
</feature>
<proteinExistence type="predicted"/>
<feature type="region of interest" description="Disordered" evidence="2">
    <location>
        <begin position="362"/>
        <end position="405"/>
    </location>
</feature>
<accession>A0AA39PKF6</accession>
<gene>
    <name evidence="4" type="ORF">EDD18DRAFT_1428058</name>
</gene>
<evidence type="ECO:0000259" key="3">
    <source>
        <dbReference type="Pfam" id="PF20149"/>
    </source>
</evidence>
<name>A0AA39PKF6_9AGAR</name>
<feature type="domain" description="DUF6532" evidence="3">
    <location>
        <begin position="142"/>
        <end position="314"/>
    </location>
</feature>
<dbReference type="AlphaFoldDB" id="A0AA39PKF6"/>
<dbReference type="EMBL" id="JAUEPU010000050">
    <property type="protein sequence ID" value="KAK0485525.1"/>
    <property type="molecule type" value="Genomic_DNA"/>
</dbReference>
<evidence type="ECO:0000313" key="5">
    <source>
        <dbReference type="Proteomes" id="UP001175228"/>
    </source>
</evidence>
<feature type="coiled-coil region" evidence="1">
    <location>
        <begin position="67"/>
        <end position="94"/>
    </location>
</feature>
<dbReference type="InterPro" id="IPR045341">
    <property type="entry name" value="DUF6532"/>
</dbReference>
<protein>
    <recommendedName>
        <fullName evidence="3">DUF6532 domain-containing protein</fullName>
    </recommendedName>
</protein>
<evidence type="ECO:0000256" key="1">
    <source>
        <dbReference type="SAM" id="Coils"/>
    </source>
</evidence>
<keyword evidence="1" id="KW-0175">Coiled coil</keyword>
<evidence type="ECO:0000256" key="2">
    <source>
        <dbReference type="SAM" id="MobiDB-lite"/>
    </source>
</evidence>